<evidence type="ECO:0000256" key="1">
    <source>
        <dbReference type="ARBA" id="ARBA00023015"/>
    </source>
</evidence>
<dbReference type="RefSeq" id="WP_022521587.1">
    <property type="nucleotide sequence ID" value="NZ_CP054580.1"/>
</dbReference>
<dbReference type="Proteomes" id="UP000509761">
    <property type="component" value="Chromosome"/>
</dbReference>
<dbReference type="SMART" id="SM00530">
    <property type="entry name" value="HTH_XRE"/>
    <property type="match status" value="1"/>
</dbReference>
<evidence type="ECO:0000259" key="4">
    <source>
        <dbReference type="PROSITE" id="PS50943"/>
    </source>
</evidence>
<dbReference type="EMBL" id="CP054580">
    <property type="protein sequence ID" value="QKS25639.1"/>
    <property type="molecule type" value="Genomic_DNA"/>
</dbReference>
<dbReference type="InterPro" id="IPR014710">
    <property type="entry name" value="RmlC-like_jellyroll"/>
</dbReference>
<dbReference type="PANTHER" id="PTHR46797">
    <property type="entry name" value="HTH-TYPE TRANSCRIPTIONAL REGULATOR"/>
    <property type="match status" value="1"/>
</dbReference>
<dbReference type="Gene3D" id="2.60.120.10">
    <property type="entry name" value="Jelly Rolls"/>
    <property type="match status" value="1"/>
</dbReference>
<dbReference type="InterPro" id="IPR013096">
    <property type="entry name" value="Cupin_2"/>
</dbReference>
<dbReference type="Gene3D" id="1.10.260.40">
    <property type="entry name" value="lambda repressor-like DNA-binding domains"/>
    <property type="match status" value="1"/>
</dbReference>
<evidence type="ECO:0000256" key="2">
    <source>
        <dbReference type="ARBA" id="ARBA00023125"/>
    </source>
</evidence>
<keyword evidence="1" id="KW-0805">Transcription regulation</keyword>
<sequence length="200" mass="21656">MTNKVNITTDPDIDAQSISQAVANKLKAYRKVQKLSLDELSRRAGISKGMLVEMEKGLANPSIAILCKVAAALGISVADIVNVTSPPAVHVIDNKDIPTLWTGPKGGTARLLAGTSGPNMIEMWRWEMQPKELFNAHSHPNGTHELFHVEQGELRLKVADTDVIVPAGSSAVARTDVPHMYANDGESKLVFMMAVVELHQ</sequence>
<reference evidence="5 6" key="1">
    <citation type="submission" date="2019-12" db="EMBL/GenBank/DDBJ databases">
        <title>Genome sequencing and assembly of endphytes of Porphyra tenera.</title>
        <authorList>
            <person name="Park J.M."/>
            <person name="Shin R."/>
            <person name="Jo S.H."/>
        </authorList>
    </citation>
    <scope>NUCLEOTIDE SEQUENCE [LARGE SCALE GENOMIC DNA]</scope>
    <source>
        <strain evidence="5 6">GPM3</strain>
    </source>
</reference>
<keyword evidence="2" id="KW-0238">DNA-binding</keyword>
<name>A0AAP9T1B0_9GAMM</name>
<dbReference type="Pfam" id="PF07883">
    <property type="entry name" value="Cupin_2"/>
    <property type="match status" value="1"/>
</dbReference>
<dbReference type="CDD" id="cd02209">
    <property type="entry name" value="cupin_XRE_C"/>
    <property type="match status" value="1"/>
</dbReference>
<dbReference type="GO" id="GO:0005829">
    <property type="term" value="C:cytosol"/>
    <property type="evidence" value="ECO:0007669"/>
    <property type="project" value="TreeGrafter"/>
</dbReference>
<dbReference type="InterPro" id="IPR050807">
    <property type="entry name" value="TransReg_Diox_bact_type"/>
</dbReference>
<protein>
    <submittedName>
        <fullName evidence="5">HTH-type transcriptional regulator SinR</fullName>
    </submittedName>
</protein>
<accession>A0AAP9T1B0</accession>
<dbReference type="SUPFAM" id="SSF51182">
    <property type="entry name" value="RmlC-like cupins"/>
    <property type="match status" value="1"/>
</dbReference>
<evidence type="ECO:0000313" key="6">
    <source>
        <dbReference type="Proteomes" id="UP000509761"/>
    </source>
</evidence>
<dbReference type="InterPro" id="IPR001387">
    <property type="entry name" value="Cro/C1-type_HTH"/>
</dbReference>
<dbReference type="SUPFAM" id="SSF47413">
    <property type="entry name" value="lambda repressor-like DNA-binding domains"/>
    <property type="match status" value="1"/>
</dbReference>
<gene>
    <name evidence="5" type="ORF">FX987_03435</name>
</gene>
<feature type="domain" description="HTH cro/C1-type" evidence="4">
    <location>
        <begin position="26"/>
        <end position="80"/>
    </location>
</feature>
<dbReference type="Pfam" id="PF01381">
    <property type="entry name" value="HTH_3"/>
    <property type="match status" value="1"/>
</dbReference>
<dbReference type="GO" id="GO:0003677">
    <property type="term" value="F:DNA binding"/>
    <property type="evidence" value="ECO:0007669"/>
    <property type="project" value="UniProtKB-KW"/>
</dbReference>
<keyword evidence="6" id="KW-1185">Reference proteome</keyword>
<proteinExistence type="predicted"/>
<dbReference type="InterPro" id="IPR010982">
    <property type="entry name" value="Lambda_DNA-bd_dom_sf"/>
</dbReference>
<dbReference type="AlphaFoldDB" id="A0AAP9T1B0"/>
<organism evidence="5 6">
    <name type="scientific">Vreelandella titanicae</name>
    <dbReference type="NCBI Taxonomy" id="664683"/>
    <lineage>
        <taxon>Bacteria</taxon>
        <taxon>Pseudomonadati</taxon>
        <taxon>Pseudomonadota</taxon>
        <taxon>Gammaproteobacteria</taxon>
        <taxon>Oceanospirillales</taxon>
        <taxon>Halomonadaceae</taxon>
        <taxon>Vreelandella</taxon>
    </lineage>
</organism>
<dbReference type="PANTHER" id="PTHR46797:SF23">
    <property type="entry name" value="HTH-TYPE TRANSCRIPTIONAL REGULATOR SUTR"/>
    <property type="match status" value="1"/>
</dbReference>
<evidence type="ECO:0000313" key="5">
    <source>
        <dbReference type="EMBL" id="QKS25639.1"/>
    </source>
</evidence>
<keyword evidence="3" id="KW-0804">Transcription</keyword>
<dbReference type="InterPro" id="IPR011051">
    <property type="entry name" value="RmlC_Cupin_sf"/>
</dbReference>
<dbReference type="PROSITE" id="PS50943">
    <property type="entry name" value="HTH_CROC1"/>
    <property type="match status" value="1"/>
</dbReference>
<evidence type="ECO:0000256" key="3">
    <source>
        <dbReference type="ARBA" id="ARBA00023163"/>
    </source>
</evidence>
<dbReference type="CDD" id="cd00093">
    <property type="entry name" value="HTH_XRE"/>
    <property type="match status" value="1"/>
</dbReference>
<dbReference type="GO" id="GO:0003700">
    <property type="term" value="F:DNA-binding transcription factor activity"/>
    <property type="evidence" value="ECO:0007669"/>
    <property type="project" value="TreeGrafter"/>
</dbReference>